<accession>A0A0J9T1W6</accession>
<dbReference type="OrthoDB" id="389412at2759"/>
<keyword evidence="1" id="KW-0812">Transmembrane</keyword>
<evidence type="ECO:0000313" key="2">
    <source>
        <dbReference type="EMBL" id="KMZ89360.1"/>
    </source>
</evidence>
<dbReference type="Pfam" id="PF12420">
    <property type="entry name" value="DUF3671"/>
    <property type="match status" value="1"/>
</dbReference>
<feature type="transmembrane region" description="Helical" evidence="1">
    <location>
        <begin position="111"/>
        <end position="132"/>
    </location>
</feature>
<keyword evidence="1" id="KW-0472">Membrane</keyword>
<dbReference type="InterPro" id="IPR022139">
    <property type="entry name" value="Fam-L/Fam-M-like_plasmodium"/>
</dbReference>
<keyword evidence="1" id="KW-1133">Transmembrane helix</keyword>
<dbReference type="AlphaFoldDB" id="A0A0J9T1W6"/>
<proteinExistence type="predicted"/>
<sequence>MNFRRSLAKHEFKKNLDNSRLRENLPDYRNHRGTKKDEVISSYGQLNRVRLNDLDNYMKGYNKRYYKKKGLAKLDCYCEKKIFDKIDYINKLAEKMQNNKKSYKKKIYNKFVFKFILFAFLPLLGLIFPILFGGEDNDNPIISWCKETHSSRKRCKFSPVVHGKQEAYDAVYYVNHVISYLLLTTVIFVITYAFIKLIKYEKLKAGKGKMKAKEYYRFCKEFF</sequence>
<name>A0A0J9T1W6_PLAV1</name>
<protein>
    <recommendedName>
        <fullName evidence="4">Variable surface protein Vir35</fullName>
    </recommendedName>
</protein>
<evidence type="ECO:0000313" key="3">
    <source>
        <dbReference type="Proteomes" id="UP000053327"/>
    </source>
</evidence>
<dbReference type="Proteomes" id="UP000053327">
    <property type="component" value="Unassembled WGS sequence"/>
</dbReference>
<dbReference type="EMBL" id="KQ234717">
    <property type="protein sequence ID" value="KMZ89360.1"/>
    <property type="molecule type" value="Genomic_DNA"/>
</dbReference>
<gene>
    <name evidence="2" type="ORF">PVBG_06196</name>
</gene>
<evidence type="ECO:0000256" key="1">
    <source>
        <dbReference type="SAM" id="Phobius"/>
    </source>
</evidence>
<evidence type="ECO:0008006" key="4">
    <source>
        <dbReference type="Google" id="ProtNLM"/>
    </source>
</evidence>
<organism evidence="2 3">
    <name type="scientific">Plasmodium vivax (strain Brazil I)</name>
    <dbReference type="NCBI Taxonomy" id="1033975"/>
    <lineage>
        <taxon>Eukaryota</taxon>
        <taxon>Sar</taxon>
        <taxon>Alveolata</taxon>
        <taxon>Apicomplexa</taxon>
        <taxon>Aconoidasida</taxon>
        <taxon>Haemosporida</taxon>
        <taxon>Plasmodiidae</taxon>
        <taxon>Plasmodium</taxon>
        <taxon>Plasmodium (Plasmodium)</taxon>
    </lineage>
</organism>
<feature type="transmembrane region" description="Helical" evidence="1">
    <location>
        <begin position="177"/>
        <end position="195"/>
    </location>
</feature>
<reference evidence="2 3" key="1">
    <citation type="submission" date="2011-08" db="EMBL/GenBank/DDBJ databases">
        <title>The Genome Sequence of Plasmodium vivax Brazil I.</title>
        <authorList>
            <consortium name="The Broad Institute Genome Sequencing Platform"/>
            <consortium name="The Broad Institute Genome Sequencing Center for Infectious Disease"/>
            <person name="Neafsey D."/>
            <person name="Carlton J."/>
            <person name="Barnwell J."/>
            <person name="Collins W."/>
            <person name="Escalante A."/>
            <person name="Mullikin J."/>
            <person name="Saul A."/>
            <person name="Guigo R."/>
            <person name="Camara F."/>
            <person name="Young S.K."/>
            <person name="Zeng Q."/>
            <person name="Gargeya S."/>
            <person name="Fitzgerald M."/>
            <person name="Haas B."/>
            <person name="Abouelleil A."/>
            <person name="Alvarado L."/>
            <person name="Arachchi H.M."/>
            <person name="Berlin A."/>
            <person name="Brown A."/>
            <person name="Chapman S.B."/>
            <person name="Chen Z."/>
            <person name="Dunbar C."/>
            <person name="Freedman E."/>
            <person name="Gearin G."/>
            <person name="Gellesch M."/>
            <person name="Goldberg J."/>
            <person name="Griggs A."/>
            <person name="Gujja S."/>
            <person name="Heiman D."/>
            <person name="Howarth C."/>
            <person name="Larson L."/>
            <person name="Lui A."/>
            <person name="MacDonald P.J.P."/>
            <person name="Montmayeur A."/>
            <person name="Murphy C."/>
            <person name="Neiman D."/>
            <person name="Pearson M."/>
            <person name="Priest M."/>
            <person name="Roberts A."/>
            <person name="Saif S."/>
            <person name="Shea T."/>
            <person name="Shenoy N."/>
            <person name="Sisk P."/>
            <person name="Stolte C."/>
            <person name="Sykes S."/>
            <person name="Wortman J."/>
            <person name="Nusbaum C."/>
            <person name="Birren B."/>
        </authorList>
    </citation>
    <scope>NUCLEOTIDE SEQUENCE [LARGE SCALE GENOMIC DNA]</scope>
    <source>
        <strain evidence="2 3">Brazil I</strain>
    </source>
</reference>